<feature type="region of interest" description="Disordered" evidence="11">
    <location>
        <begin position="284"/>
        <end position="306"/>
    </location>
</feature>
<reference evidence="14" key="1">
    <citation type="submission" date="2021-01" db="EMBL/GenBank/DDBJ databases">
        <title>Whole genome shotgun sequence of Planotetraspora thailandica NBRC 104271.</title>
        <authorList>
            <person name="Komaki H."/>
            <person name="Tamura T."/>
        </authorList>
    </citation>
    <scope>NUCLEOTIDE SEQUENCE</scope>
    <source>
        <strain evidence="14">NBRC 104271</strain>
    </source>
</reference>
<keyword evidence="6" id="KW-0812">Transmembrane</keyword>
<evidence type="ECO:0000259" key="12">
    <source>
        <dbReference type="PROSITE" id="PS50109"/>
    </source>
</evidence>
<dbReference type="SUPFAM" id="SSF47384">
    <property type="entry name" value="Homodimeric domain of signal transducing histidine kinase"/>
    <property type="match status" value="1"/>
</dbReference>
<dbReference type="SMART" id="SM00304">
    <property type="entry name" value="HAMP"/>
    <property type="match status" value="1"/>
</dbReference>
<protein>
    <recommendedName>
        <fullName evidence="3">histidine kinase</fullName>
        <ecNumber evidence="3">2.7.13.3</ecNumber>
    </recommendedName>
</protein>
<evidence type="ECO:0000256" key="2">
    <source>
        <dbReference type="ARBA" id="ARBA00004236"/>
    </source>
</evidence>
<evidence type="ECO:0000256" key="9">
    <source>
        <dbReference type="ARBA" id="ARBA00023012"/>
    </source>
</evidence>
<keyword evidence="8" id="KW-1133">Transmembrane helix</keyword>
<dbReference type="AlphaFoldDB" id="A0A8J3Y2P2"/>
<dbReference type="PANTHER" id="PTHR45436:SF5">
    <property type="entry name" value="SENSOR HISTIDINE KINASE TRCS"/>
    <property type="match status" value="1"/>
</dbReference>
<dbReference type="InterPro" id="IPR003660">
    <property type="entry name" value="HAMP_dom"/>
</dbReference>
<dbReference type="Pfam" id="PF00672">
    <property type="entry name" value="HAMP"/>
    <property type="match status" value="1"/>
</dbReference>
<name>A0A8J3Y2P2_9ACTN</name>
<dbReference type="InterPro" id="IPR036097">
    <property type="entry name" value="HisK_dim/P_sf"/>
</dbReference>
<feature type="domain" description="HAMP" evidence="13">
    <location>
        <begin position="18"/>
        <end position="71"/>
    </location>
</feature>
<dbReference type="EMBL" id="BOOR01000097">
    <property type="protein sequence ID" value="GII59767.1"/>
    <property type="molecule type" value="Genomic_DNA"/>
</dbReference>
<keyword evidence="10" id="KW-0472">Membrane</keyword>
<evidence type="ECO:0000256" key="1">
    <source>
        <dbReference type="ARBA" id="ARBA00000085"/>
    </source>
</evidence>
<gene>
    <name evidence="14" type="ORF">Pth03_81560</name>
</gene>
<dbReference type="EC" id="2.7.13.3" evidence="3"/>
<dbReference type="Gene3D" id="1.10.287.130">
    <property type="match status" value="1"/>
</dbReference>
<dbReference type="SMART" id="SM00387">
    <property type="entry name" value="HATPase_c"/>
    <property type="match status" value="1"/>
</dbReference>
<dbReference type="Proteomes" id="UP000605992">
    <property type="component" value="Unassembled WGS sequence"/>
</dbReference>
<dbReference type="GO" id="GO:0000155">
    <property type="term" value="F:phosphorelay sensor kinase activity"/>
    <property type="evidence" value="ECO:0007669"/>
    <property type="project" value="InterPro"/>
</dbReference>
<keyword evidence="5" id="KW-0808">Transferase</keyword>
<feature type="domain" description="Histidine kinase" evidence="12">
    <location>
        <begin position="79"/>
        <end position="285"/>
    </location>
</feature>
<evidence type="ECO:0000313" key="15">
    <source>
        <dbReference type="Proteomes" id="UP000605992"/>
    </source>
</evidence>
<evidence type="ECO:0000256" key="3">
    <source>
        <dbReference type="ARBA" id="ARBA00012438"/>
    </source>
</evidence>
<evidence type="ECO:0000256" key="8">
    <source>
        <dbReference type="ARBA" id="ARBA00022989"/>
    </source>
</evidence>
<dbReference type="InterPro" id="IPR036890">
    <property type="entry name" value="HATPase_C_sf"/>
</dbReference>
<dbReference type="SMART" id="SM00388">
    <property type="entry name" value="HisKA"/>
    <property type="match status" value="1"/>
</dbReference>
<comment type="catalytic activity">
    <reaction evidence="1">
        <text>ATP + protein L-histidine = ADP + protein N-phospho-L-histidine.</text>
        <dbReference type="EC" id="2.7.13.3"/>
    </reaction>
</comment>
<dbReference type="PRINTS" id="PR00344">
    <property type="entry name" value="BCTRLSENSOR"/>
</dbReference>
<evidence type="ECO:0000256" key="11">
    <source>
        <dbReference type="SAM" id="MobiDB-lite"/>
    </source>
</evidence>
<dbReference type="PROSITE" id="PS50109">
    <property type="entry name" value="HIS_KIN"/>
    <property type="match status" value="1"/>
</dbReference>
<evidence type="ECO:0000256" key="10">
    <source>
        <dbReference type="ARBA" id="ARBA00023136"/>
    </source>
</evidence>
<dbReference type="InterPro" id="IPR005467">
    <property type="entry name" value="His_kinase_dom"/>
</dbReference>
<accession>A0A8J3Y2P2</accession>
<evidence type="ECO:0000256" key="5">
    <source>
        <dbReference type="ARBA" id="ARBA00022679"/>
    </source>
</evidence>
<proteinExistence type="predicted"/>
<evidence type="ECO:0000256" key="6">
    <source>
        <dbReference type="ARBA" id="ARBA00022692"/>
    </source>
</evidence>
<keyword evidence="9" id="KW-0902">Two-component regulatory system</keyword>
<evidence type="ECO:0000259" key="13">
    <source>
        <dbReference type="PROSITE" id="PS50885"/>
    </source>
</evidence>
<evidence type="ECO:0000256" key="4">
    <source>
        <dbReference type="ARBA" id="ARBA00022553"/>
    </source>
</evidence>
<dbReference type="GO" id="GO:0005886">
    <property type="term" value="C:plasma membrane"/>
    <property type="evidence" value="ECO:0007669"/>
    <property type="project" value="UniProtKB-SubCell"/>
</dbReference>
<sequence length="306" mass="33467">MTLLAVAVITWIIWVVVGKTLRPVADIRTRVSEITVSDLRLRVPEPPHDDEIGQLARAVNHTLARLEEAVEYQRHFASLVSHELRTPITALQTRLDEAVLYPDQVDTRETIAASLSIAGRLRAVIDDMLMFTRLRTASAPSPEPVDLGVVINDELLTTCRDVPVFTHVEGDVKVLGSGSQLIGVLNNLVVNAQRHANTRVEVSAARLDGHVVVSVTDDGDGIAPCDRERIFKPFVRLDDGRRKDPNGTGLGLAISRATAVAHHGTLQVEDSPRGARFVLRLPAMEPKHPRPPSSGHGTEAPDLDPW</sequence>
<dbReference type="InterPro" id="IPR003594">
    <property type="entry name" value="HATPase_dom"/>
</dbReference>
<dbReference type="PROSITE" id="PS50885">
    <property type="entry name" value="HAMP"/>
    <property type="match status" value="1"/>
</dbReference>
<dbReference type="SUPFAM" id="SSF55874">
    <property type="entry name" value="ATPase domain of HSP90 chaperone/DNA topoisomerase II/histidine kinase"/>
    <property type="match status" value="1"/>
</dbReference>
<dbReference type="InterPro" id="IPR004358">
    <property type="entry name" value="Sig_transdc_His_kin-like_C"/>
</dbReference>
<keyword evidence="15" id="KW-1185">Reference proteome</keyword>
<dbReference type="CDD" id="cd06225">
    <property type="entry name" value="HAMP"/>
    <property type="match status" value="1"/>
</dbReference>
<dbReference type="Pfam" id="PF00512">
    <property type="entry name" value="HisKA"/>
    <property type="match status" value="1"/>
</dbReference>
<dbReference type="CDD" id="cd00082">
    <property type="entry name" value="HisKA"/>
    <property type="match status" value="1"/>
</dbReference>
<evidence type="ECO:0000256" key="7">
    <source>
        <dbReference type="ARBA" id="ARBA00022777"/>
    </source>
</evidence>
<dbReference type="SUPFAM" id="SSF158472">
    <property type="entry name" value="HAMP domain-like"/>
    <property type="match status" value="1"/>
</dbReference>
<organism evidence="14 15">
    <name type="scientific">Planotetraspora thailandica</name>
    <dbReference type="NCBI Taxonomy" id="487172"/>
    <lineage>
        <taxon>Bacteria</taxon>
        <taxon>Bacillati</taxon>
        <taxon>Actinomycetota</taxon>
        <taxon>Actinomycetes</taxon>
        <taxon>Streptosporangiales</taxon>
        <taxon>Streptosporangiaceae</taxon>
        <taxon>Planotetraspora</taxon>
    </lineage>
</organism>
<dbReference type="Gene3D" id="6.10.340.10">
    <property type="match status" value="1"/>
</dbReference>
<keyword evidence="7" id="KW-0418">Kinase</keyword>
<dbReference type="PANTHER" id="PTHR45436">
    <property type="entry name" value="SENSOR HISTIDINE KINASE YKOH"/>
    <property type="match status" value="1"/>
</dbReference>
<comment type="subcellular location">
    <subcellularLocation>
        <location evidence="2">Cell membrane</location>
    </subcellularLocation>
</comment>
<dbReference type="InterPro" id="IPR003661">
    <property type="entry name" value="HisK_dim/P_dom"/>
</dbReference>
<comment type="caution">
    <text evidence="14">The sequence shown here is derived from an EMBL/GenBank/DDBJ whole genome shotgun (WGS) entry which is preliminary data.</text>
</comment>
<dbReference type="InterPro" id="IPR050428">
    <property type="entry name" value="TCS_sensor_his_kinase"/>
</dbReference>
<evidence type="ECO:0000313" key="14">
    <source>
        <dbReference type="EMBL" id="GII59767.1"/>
    </source>
</evidence>
<dbReference type="Pfam" id="PF02518">
    <property type="entry name" value="HATPase_c"/>
    <property type="match status" value="1"/>
</dbReference>
<dbReference type="Gene3D" id="3.30.565.10">
    <property type="entry name" value="Histidine kinase-like ATPase, C-terminal domain"/>
    <property type="match status" value="1"/>
</dbReference>
<keyword evidence="4" id="KW-0597">Phosphoprotein</keyword>